<dbReference type="Gene3D" id="3.30.565.10">
    <property type="entry name" value="Histidine kinase-like ATPase, C-terminal domain"/>
    <property type="match status" value="1"/>
</dbReference>
<reference evidence="3 4" key="1">
    <citation type="journal article" date="2019" name="Nat. Med.">
        <title>A library of human gut bacterial isolates paired with longitudinal multiomics data enables mechanistic microbiome research.</title>
        <authorList>
            <person name="Poyet M."/>
            <person name="Groussin M."/>
            <person name="Gibbons S.M."/>
            <person name="Avila-Pacheco J."/>
            <person name="Jiang X."/>
            <person name="Kearney S.M."/>
            <person name="Perrotta A.R."/>
            <person name="Berdy B."/>
            <person name="Zhao S."/>
            <person name="Lieberman T.D."/>
            <person name="Swanson P.K."/>
            <person name="Smith M."/>
            <person name="Roesemann S."/>
            <person name="Alexander J.E."/>
            <person name="Rich S.A."/>
            <person name="Livny J."/>
            <person name="Vlamakis H."/>
            <person name="Clish C."/>
            <person name="Bullock K."/>
            <person name="Deik A."/>
            <person name="Scott J."/>
            <person name="Pierce K.A."/>
            <person name="Xavier R.J."/>
            <person name="Alm E.J."/>
        </authorList>
    </citation>
    <scope>NUCLEOTIDE SEQUENCE [LARGE SCALE GENOMIC DNA]</scope>
    <source>
        <strain evidence="3 4">BIOML-A1</strain>
    </source>
</reference>
<evidence type="ECO:0000256" key="1">
    <source>
        <dbReference type="SAM" id="Phobius"/>
    </source>
</evidence>
<comment type="caution">
    <text evidence="3">The sequence shown here is derived from an EMBL/GenBank/DDBJ whole genome shotgun (WGS) entry which is preliminary data.</text>
</comment>
<evidence type="ECO:0000259" key="2">
    <source>
        <dbReference type="Pfam" id="PF14501"/>
    </source>
</evidence>
<feature type="transmembrane region" description="Helical" evidence="1">
    <location>
        <begin position="6"/>
        <end position="28"/>
    </location>
</feature>
<keyword evidence="1" id="KW-0472">Membrane</keyword>
<feature type="transmembrane region" description="Helical" evidence="1">
    <location>
        <begin position="155"/>
        <end position="174"/>
    </location>
</feature>
<evidence type="ECO:0000313" key="4">
    <source>
        <dbReference type="Proteomes" id="UP000446657"/>
    </source>
</evidence>
<keyword evidence="1" id="KW-0812">Transmembrane</keyword>
<dbReference type="Pfam" id="PF14501">
    <property type="entry name" value="HATPase_c_5"/>
    <property type="match status" value="1"/>
</dbReference>
<sequence>MIMPELSSVFSLVNYAFVLFFGIVAALYLADIGFCDHKRVYVLTLFFFGIAQLLFYLIMGESVLYKCYPFLIHIPLIALIFLRFHRNLSISAISVLSAYLLCTPRKWFGTFVAFFFDRNPVVSNIASIIITIPLLVLVIRFVSPYIIRLKYESRTTLLLFFLLPLVYYVLEYTFTVYTDLLYTGGAVVIDFMDSFLVVSFFILSVLSLKFSSEKNKAERENILLTTAATQAQKEIAQLSASQQQAAIYRHDLRHHMNFIQSCLDQNNPKEATSYIHEICTNLEHSSVIRYCVNESVNLIVSSYANQAAVNHIPMQISITATEFSRFQITDLCSLFANALENALHACQQTNPQSQRYISLKVYEKNTQLCIQIKNSYEQPVVFADDIPISRSVNHGIGVQSMISVVEKYHGVYGFFADHGEFRFQASM</sequence>
<feature type="transmembrane region" description="Helical" evidence="1">
    <location>
        <begin position="180"/>
        <end position="206"/>
    </location>
</feature>
<dbReference type="EMBL" id="WNAL01000005">
    <property type="protein sequence ID" value="MTR80834.1"/>
    <property type="molecule type" value="Genomic_DNA"/>
</dbReference>
<evidence type="ECO:0000313" key="3">
    <source>
        <dbReference type="EMBL" id="MTR80834.1"/>
    </source>
</evidence>
<accession>A0A844KKD9</accession>
<dbReference type="Proteomes" id="UP000446657">
    <property type="component" value="Unassembled WGS sequence"/>
</dbReference>
<keyword evidence="1" id="KW-1133">Transmembrane helix</keyword>
<feature type="transmembrane region" description="Helical" evidence="1">
    <location>
        <begin position="63"/>
        <end position="84"/>
    </location>
</feature>
<organism evidence="3 4">
    <name type="scientific">Roseburia faecis</name>
    <dbReference type="NCBI Taxonomy" id="301302"/>
    <lineage>
        <taxon>Bacteria</taxon>
        <taxon>Bacillati</taxon>
        <taxon>Bacillota</taxon>
        <taxon>Clostridia</taxon>
        <taxon>Lachnospirales</taxon>
        <taxon>Lachnospiraceae</taxon>
        <taxon>Roseburia</taxon>
    </lineage>
</organism>
<dbReference type="InterPro" id="IPR036890">
    <property type="entry name" value="HATPase_C_sf"/>
</dbReference>
<dbReference type="InterPro" id="IPR032834">
    <property type="entry name" value="NatK-like_C"/>
</dbReference>
<feature type="transmembrane region" description="Helical" evidence="1">
    <location>
        <begin position="122"/>
        <end position="143"/>
    </location>
</feature>
<name>A0A844KKD9_9FIRM</name>
<feature type="domain" description="Sensor histidine kinase NatK-like C-terminal" evidence="2">
    <location>
        <begin position="327"/>
        <end position="422"/>
    </location>
</feature>
<gene>
    <name evidence="3" type="ORF">GMD30_03735</name>
</gene>
<feature type="transmembrane region" description="Helical" evidence="1">
    <location>
        <begin position="40"/>
        <end position="57"/>
    </location>
</feature>
<proteinExistence type="predicted"/>
<dbReference type="CDD" id="cd16935">
    <property type="entry name" value="HATPase_AgrC-ComD-like"/>
    <property type="match status" value="1"/>
</dbReference>
<protein>
    <submittedName>
        <fullName evidence="3">GHKL domain-containing protein</fullName>
    </submittedName>
</protein>
<dbReference type="AlphaFoldDB" id="A0A844KKD9"/>